<name>A0AAV7NNJ0_PLEWA</name>
<dbReference type="AlphaFoldDB" id="A0AAV7NNJ0"/>
<dbReference type="Proteomes" id="UP001066276">
    <property type="component" value="Chromosome 8"/>
</dbReference>
<dbReference type="EMBL" id="JANPWB010000012">
    <property type="protein sequence ID" value="KAJ1117074.1"/>
    <property type="molecule type" value="Genomic_DNA"/>
</dbReference>
<evidence type="ECO:0000313" key="1">
    <source>
        <dbReference type="EMBL" id="KAJ1117074.1"/>
    </source>
</evidence>
<proteinExistence type="predicted"/>
<comment type="caution">
    <text evidence="1">The sequence shown here is derived from an EMBL/GenBank/DDBJ whole genome shotgun (WGS) entry which is preliminary data.</text>
</comment>
<keyword evidence="2" id="KW-1185">Reference proteome</keyword>
<protein>
    <submittedName>
        <fullName evidence="1">Uncharacterized protein</fullName>
    </submittedName>
</protein>
<evidence type="ECO:0000313" key="2">
    <source>
        <dbReference type="Proteomes" id="UP001066276"/>
    </source>
</evidence>
<gene>
    <name evidence="1" type="ORF">NDU88_005274</name>
</gene>
<organism evidence="1 2">
    <name type="scientific">Pleurodeles waltl</name>
    <name type="common">Iberian ribbed newt</name>
    <dbReference type="NCBI Taxonomy" id="8319"/>
    <lineage>
        <taxon>Eukaryota</taxon>
        <taxon>Metazoa</taxon>
        <taxon>Chordata</taxon>
        <taxon>Craniata</taxon>
        <taxon>Vertebrata</taxon>
        <taxon>Euteleostomi</taxon>
        <taxon>Amphibia</taxon>
        <taxon>Batrachia</taxon>
        <taxon>Caudata</taxon>
        <taxon>Salamandroidea</taxon>
        <taxon>Salamandridae</taxon>
        <taxon>Pleurodelinae</taxon>
        <taxon>Pleurodeles</taxon>
    </lineage>
</organism>
<reference evidence="1" key="1">
    <citation type="journal article" date="2022" name="bioRxiv">
        <title>Sequencing and chromosome-scale assembly of the giantPleurodeles waltlgenome.</title>
        <authorList>
            <person name="Brown T."/>
            <person name="Elewa A."/>
            <person name="Iarovenko S."/>
            <person name="Subramanian E."/>
            <person name="Araus A.J."/>
            <person name="Petzold A."/>
            <person name="Susuki M."/>
            <person name="Suzuki K.-i.T."/>
            <person name="Hayashi T."/>
            <person name="Toyoda A."/>
            <person name="Oliveira C."/>
            <person name="Osipova E."/>
            <person name="Leigh N.D."/>
            <person name="Simon A."/>
            <person name="Yun M.H."/>
        </authorList>
    </citation>
    <scope>NUCLEOTIDE SEQUENCE</scope>
    <source>
        <strain evidence="1">20211129_DDA</strain>
        <tissue evidence="1">Liver</tissue>
    </source>
</reference>
<accession>A0AAV7NNJ0</accession>
<sequence>MSGRLCGVAITSREQFAASFPHCCYTLHSLKRERSRIMSGRVLVSGRLCRVIFTSQERKQGACPLHRCALPPPPPRVVLRPQRHFPSELAKAFF</sequence>